<accession>A0AAW1IB66</accession>
<keyword evidence="2" id="KW-0677">Repeat</keyword>
<dbReference type="Pfam" id="PF01344">
    <property type="entry name" value="Kelch_1"/>
    <property type="match status" value="1"/>
</dbReference>
<dbReference type="InterPro" id="IPR015915">
    <property type="entry name" value="Kelch-typ_b-propeller"/>
</dbReference>
<dbReference type="Gene3D" id="1.25.40.420">
    <property type="match status" value="1"/>
</dbReference>
<sequence length="596" mass="70847">MDNNEIILEVEHEQIKCEKSILMQNSDYFKVMFESDFMERHQSIINLQGVSFKSLSTVITLLCNKDHFVEEEDLLSVLETVCMLQFDKIRPMCIDRVTKIIHVRNCLEIWNVAELLDLQVLHRKAKNLLLTEFDQIRDTHILNFNLVQLHDYLANVCLWVNNEIDIFTTCMKWYDNSYHKLPALGLSDETKLCFYFLTFMDFNRLSNQNVQEIRTHPRINSKDEIVRVLTNILNDRYREATLKYKLPFAKELILLNCRRRVKNNFPCMLLDRVISPISYDSDQSLQSALKVINCQFSKDILLFDYKNSNFNKILNDINIQLRGMDNLINSHVLGYKELIFLFGEIRGNFNKFWVYDTIKERWERPTQVPYERRHYESCVVNGRVWIIGGIGNYTKIQDNMFWYNYKQDEWSQLIQLPCRSLNIKCCEYKNELFLLNIDTKYGYLYNLVTNRWKKLKIRPTDAIEKCLADKFMISSYEDYICIKGTRFIKLKINEDKMEEVSCTVLKENNSNFIEAIVCGDYVYSIYKRDEMLINGIVFESYNILNNTSSVIIESDFEESGIKLCDKIYTFNENTKLFNLSHYTMVDKNLYINDFSL</sequence>
<evidence type="ECO:0000256" key="2">
    <source>
        <dbReference type="ARBA" id="ARBA00022737"/>
    </source>
</evidence>
<evidence type="ECO:0000259" key="4">
    <source>
        <dbReference type="PROSITE" id="PS50097"/>
    </source>
</evidence>
<dbReference type="Gene3D" id="2.120.10.80">
    <property type="entry name" value="Kelch-type beta propeller"/>
    <property type="match status" value="1"/>
</dbReference>
<dbReference type="PANTHER" id="PTHR24412">
    <property type="entry name" value="KELCH PROTEIN"/>
    <property type="match status" value="1"/>
</dbReference>
<reference evidence="5 6" key="1">
    <citation type="journal article" date="2024" name="BMC Genomics">
        <title>De novo assembly and annotation of Popillia japonica's genome with initial clues to its potential as an invasive pest.</title>
        <authorList>
            <person name="Cucini C."/>
            <person name="Boschi S."/>
            <person name="Funari R."/>
            <person name="Cardaioli E."/>
            <person name="Iannotti N."/>
            <person name="Marturano G."/>
            <person name="Paoli F."/>
            <person name="Bruttini M."/>
            <person name="Carapelli A."/>
            <person name="Frati F."/>
            <person name="Nardi F."/>
        </authorList>
    </citation>
    <scope>NUCLEOTIDE SEQUENCE [LARGE SCALE GENOMIC DNA]</scope>
    <source>
        <strain evidence="5">DMR45628</strain>
    </source>
</reference>
<dbReference type="PROSITE" id="PS50097">
    <property type="entry name" value="BTB"/>
    <property type="match status" value="1"/>
</dbReference>
<dbReference type="InterPro" id="IPR011333">
    <property type="entry name" value="SKP1/BTB/POZ_sf"/>
</dbReference>
<keyword evidence="3" id="KW-0009">Actin-binding</keyword>
<keyword evidence="1" id="KW-0880">Kelch repeat</keyword>
<dbReference type="InterPro" id="IPR000210">
    <property type="entry name" value="BTB/POZ_dom"/>
</dbReference>
<dbReference type="InterPro" id="IPR011705">
    <property type="entry name" value="BACK"/>
</dbReference>
<dbReference type="EMBL" id="JASPKY010000708">
    <property type="protein sequence ID" value="KAK9686411.1"/>
    <property type="molecule type" value="Genomic_DNA"/>
</dbReference>
<evidence type="ECO:0000256" key="3">
    <source>
        <dbReference type="ARBA" id="ARBA00023203"/>
    </source>
</evidence>
<dbReference type="SUPFAM" id="SSF117281">
    <property type="entry name" value="Kelch motif"/>
    <property type="match status" value="1"/>
</dbReference>
<dbReference type="GO" id="GO:0003779">
    <property type="term" value="F:actin binding"/>
    <property type="evidence" value="ECO:0007669"/>
    <property type="project" value="UniProtKB-KW"/>
</dbReference>
<dbReference type="PANTHER" id="PTHR24412:SF419">
    <property type="entry name" value="KELCH-LIKE PROTEIN 20"/>
    <property type="match status" value="1"/>
</dbReference>
<dbReference type="Pfam" id="PF00651">
    <property type="entry name" value="BTB"/>
    <property type="match status" value="1"/>
</dbReference>
<comment type="caution">
    <text evidence="5">The sequence shown here is derived from an EMBL/GenBank/DDBJ whole genome shotgun (WGS) entry which is preliminary data.</text>
</comment>
<dbReference type="Gene3D" id="3.30.710.10">
    <property type="entry name" value="Potassium Channel Kv1.1, Chain A"/>
    <property type="match status" value="1"/>
</dbReference>
<protein>
    <submittedName>
        <fullName evidence="5">BTB And C-terminal Kelch</fullName>
    </submittedName>
</protein>
<organism evidence="5 6">
    <name type="scientific">Popillia japonica</name>
    <name type="common">Japanese beetle</name>
    <dbReference type="NCBI Taxonomy" id="7064"/>
    <lineage>
        <taxon>Eukaryota</taxon>
        <taxon>Metazoa</taxon>
        <taxon>Ecdysozoa</taxon>
        <taxon>Arthropoda</taxon>
        <taxon>Hexapoda</taxon>
        <taxon>Insecta</taxon>
        <taxon>Pterygota</taxon>
        <taxon>Neoptera</taxon>
        <taxon>Endopterygota</taxon>
        <taxon>Coleoptera</taxon>
        <taxon>Polyphaga</taxon>
        <taxon>Scarabaeiformia</taxon>
        <taxon>Scarabaeidae</taxon>
        <taxon>Rutelinae</taxon>
        <taxon>Popillia</taxon>
    </lineage>
</organism>
<dbReference type="SUPFAM" id="SSF54695">
    <property type="entry name" value="POZ domain"/>
    <property type="match status" value="1"/>
</dbReference>
<dbReference type="Pfam" id="PF07707">
    <property type="entry name" value="BACK"/>
    <property type="match status" value="1"/>
</dbReference>
<evidence type="ECO:0000256" key="1">
    <source>
        <dbReference type="ARBA" id="ARBA00022441"/>
    </source>
</evidence>
<dbReference type="InterPro" id="IPR006652">
    <property type="entry name" value="Kelch_1"/>
</dbReference>
<feature type="domain" description="BTB" evidence="4">
    <location>
        <begin position="4"/>
        <end position="71"/>
    </location>
</feature>
<dbReference type="SMART" id="SM00225">
    <property type="entry name" value="BTB"/>
    <property type="match status" value="1"/>
</dbReference>
<keyword evidence="6" id="KW-1185">Reference proteome</keyword>
<evidence type="ECO:0000313" key="6">
    <source>
        <dbReference type="Proteomes" id="UP001458880"/>
    </source>
</evidence>
<name>A0AAW1IB66_POPJA</name>
<dbReference type="AlphaFoldDB" id="A0AAW1IB66"/>
<dbReference type="Proteomes" id="UP001458880">
    <property type="component" value="Unassembled WGS sequence"/>
</dbReference>
<evidence type="ECO:0000313" key="5">
    <source>
        <dbReference type="EMBL" id="KAK9686411.1"/>
    </source>
</evidence>
<proteinExistence type="predicted"/>
<gene>
    <name evidence="5" type="ORF">QE152_g37206</name>
</gene>